<dbReference type="GO" id="GO:0019213">
    <property type="term" value="F:deacetylase activity"/>
    <property type="evidence" value="ECO:0007669"/>
    <property type="project" value="InterPro"/>
</dbReference>
<organism evidence="1 2">
    <name type="scientific">Paenibacillus aquistagni</name>
    <dbReference type="NCBI Taxonomy" id="1852522"/>
    <lineage>
        <taxon>Bacteria</taxon>
        <taxon>Bacillati</taxon>
        <taxon>Bacillota</taxon>
        <taxon>Bacilli</taxon>
        <taxon>Bacillales</taxon>
        <taxon>Paenibacillaceae</taxon>
        <taxon>Paenibacillus</taxon>
    </lineage>
</organism>
<dbReference type="RefSeq" id="WP_176228866.1">
    <property type="nucleotide sequence ID" value="NZ_FXAZ01000001.1"/>
</dbReference>
<name>A0A1X7JED2_9BACL</name>
<dbReference type="Proteomes" id="UP000193834">
    <property type="component" value="Unassembled WGS sequence"/>
</dbReference>
<dbReference type="AlphaFoldDB" id="A0A1X7JED2"/>
<evidence type="ECO:0000313" key="2">
    <source>
        <dbReference type="Proteomes" id="UP000193834"/>
    </source>
</evidence>
<dbReference type="STRING" id="1852522.SAMN06295960_1507"/>
<protein>
    <submittedName>
        <fullName evidence="1">Bacillithiol biosynthesis deacetylase BshB1</fullName>
    </submittedName>
</protein>
<dbReference type="PANTHER" id="PTHR12993">
    <property type="entry name" value="N-ACETYLGLUCOSAMINYL-PHOSPHATIDYLINOSITOL DE-N-ACETYLASE-RELATED"/>
    <property type="match status" value="1"/>
</dbReference>
<dbReference type="InterPro" id="IPR024078">
    <property type="entry name" value="LmbE-like_dom_sf"/>
</dbReference>
<accession>A0A1X7JED2</accession>
<dbReference type="SUPFAM" id="SSF102588">
    <property type="entry name" value="LmbE-like"/>
    <property type="match status" value="1"/>
</dbReference>
<dbReference type="Pfam" id="PF02585">
    <property type="entry name" value="PIG-L"/>
    <property type="match status" value="1"/>
</dbReference>
<keyword evidence="2" id="KW-1185">Reference proteome</keyword>
<dbReference type="GO" id="GO:0071793">
    <property type="term" value="P:bacillithiol biosynthetic process"/>
    <property type="evidence" value="ECO:0007669"/>
    <property type="project" value="InterPro"/>
</dbReference>
<dbReference type="Gene3D" id="3.40.50.10320">
    <property type="entry name" value="LmbE-like"/>
    <property type="match status" value="1"/>
</dbReference>
<sequence>MIELDILAIGAHPDDVEIGMAGTLAKHQQAGCRIGIYDLTYAEMSSNGSVELRQEEAQEASRILNLDVRGTIGLPDRGLQLIKEHIDAVVAIIRKHKPKLVFAPYWEDRHPDHVMCSRIVQEAVFNAKLRRYMPELPAHTVEQAYYYFINDTVQADLVVDVSEFYEQKRMALRAYQSQFTPIGSESVATPLTQGYVERVEARDSLLGQGRGMLLAEGFISKGPFAVSYFLPYKNETLR</sequence>
<gene>
    <name evidence="1" type="ORF">SAMN06295960_1507</name>
</gene>
<dbReference type="EMBL" id="FXAZ01000001">
    <property type="protein sequence ID" value="SMG26373.1"/>
    <property type="molecule type" value="Genomic_DNA"/>
</dbReference>
<evidence type="ECO:0000313" key="1">
    <source>
        <dbReference type="EMBL" id="SMG26373.1"/>
    </source>
</evidence>
<reference evidence="1 2" key="1">
    <citation type="submission" date="2017-04" db="EMBL/GenBank/DDBJ databases">
        <authorList>
            <person name="Afonso C.L."/>
            <person name="Miller P.J."/>
            <person name="Scott M.A."/>
            <person name="Spackman E."/>
            <person name="Goraichik I."/>
            <person name="Dimitrov K.M."/>
            <person name="Suarez D.L."/>
            <person name="Swayne D.E."/>
        </authorList>
    </citation>
    <scope>NUCLEOTIDE SEQUENCE [LARGE SCALE GENOMIC DNA]</scope>
    <source>
        <strain evidence="1 2">11</strain>
    </source>
</reference>
<dbReference type="InterPro" id="IPR023842">
    <property type="entry name" value="Bacillithiol_biosynth_BshB1"/>
</dbReference>
<dbReference type="GO" id="GO:0016811">
    <property type="term" value="F:hydrolase activity, acting on carbon-nitrogen (but not peptide) bonds, in linear amides"/>
    <property type="evidence" value="ECO:0007669"/>
    <property type="project" value="TreeGrafter"/>
</dbReference>
<dbReference type="InterPro" id="IPR003737">
    <property type="entry name" value="GlcNAc_PI_deacetylase-related"/>
</dbReference>
<dbReference type="NCBIfam" id="TIGR04001">
    <property type="entry name" value="thiol_BshB1"/>
    <property type="match status" value="1"/>
</dbReference>
<proteinExistence type="predicted"/>
<dbReference type="PANTHER" id="PTHR12993:SF30">
    <property type="entry name" value="N-ACETYL-ALPHA-D-GLUCOSAMINYL L-MALATE DEACETYLASE 1"/>
    <property type="match status" value="1"/>
</dbReference>